<organism evidence="6">
    <name type="scientific">human gut metagenome</name>
    <dbReference type="NCBI Taxonomy" id="408170"/>
    <lineage>
        <taxon>unclassified sequences</taxon>
        <taxon>metagenomes</taxon>
        <taxon>organismal metagenomes</taxon>
    </lineage>
</organism>
<gene>
    <name evidence="6" type="ORF">Q604_UNBC01771G0001</name>
</gene>
<evidence type="ECO:0000313" key="6">
    <source>
        <dbReference type="EMBL" id="ETJ44201.1"/>
    </source>
</evidence>
<dbReference type="InterPro" id="IPR042174">
    <property type="entry name" value="RecF_2"/>
</dbReference>
<accession>W1YPF6</accession>
<proteinExistence type="inferred from homology"/>
<keyword evidence="4" id="KW-0067">ATP-binding</keyword>
<keyword evidence="1" id="KW-0963">Cytoplasm</keyword>
<dbReference type="GO" id="GO:0005524">
    <property type="term" value="F:ATP binding"/>
    <property type="evidence" value="ECO:0007669"/>
    <property type="project" value="UniProtKB-KW"/>
</dbReference>
<dbReference type="EMBL" id="AZMM01001771">
    <property type="protein sequence ID" value="ETJ44201.1"/>
    <property type="molecule type" value="Genomic_DNA"/>
</dbReference>
<evidence type="ECO:0000256" key="2">
    <source>
        <dbReference type="ARBA" id="ARBA00022705"/>
    </source>
</evidence>
<evidence type="ECO:0000256" key="1">
    <source>
        <dbReference type="ARBA" id="ARBA00022490"/>
    </source>
</evidence>
<dbReference type="AlphaFoldDB" id="W1YPF6"/>
<keyword evidence="3" id="KW-0547">Nucleotide-binding</keyword>
<keyword evidence="5" id="KW-0238">DNA-binding</keyword>
<comment type="caution">
    <text evidence="6">The sequence shown here is derived from an EMBL/GenBank/DDBJ whole genome shotgun (WGS) entry which is preliminary data.</text>
</comment>
<evidence type="ECO:0000256" key="3">
    <source>
        <dbReference type="ARBA" id="ARBA00022741"/>
    </source>
</evidence>
<dbReference type="Gene3D" id="1.20.1050.90">
    <property type="entry name" value="RecF/RecN/SMC, N-terminal domain"/>
    <property type="match status" value="1"/>
</dbReference>
<dbReference type="GO" id="GO:0003697">
    <property type="term" value="F:single-stranded DNA binding"/>
    <property type="evidence" value="ECO:0007669"/>
    <property type="project" value="InterPro"/>
</dbReference>
<dbReference type="HAMAP" id="MF_00365">
    <property type="entry name" value="RecF"/>
    <property type="match status" value="1"/>
</dbReference>
<protein>
    <submittedName>
        <fullName evidence="6">DNA replication and repair protein RecF</fullName>
    </submittedName>
</protein>
<reference evidence="6" key="1">
    <citation type="submission" date="2013-12" db="EMBL/GenBank/DDBJ databases">
        <title>A Varibaculum cambriense genome reconstructed from a premature infant gut community with otherwise low bacterial novelty that shifts toward anaerobic metabolism during the third week of life.</title>
        <authorList>
            <person name="Brown C.T."/>
            <person name="Sharon I."/>
            <person name="Thomas B.C."/>
            <person name="Castelle C.J."/>
            <person name="Morowitz M.J."/>
            <person name="Banfield J.F."/>
        </authorList>
    </citation>
    <scope>NUCLEOTIDE SEQUENCE</scope>
</reference>
<dbReference type="SUPFAM" id="SSF52540">
    <property type="entry name" value="P-loop containing nucleoside triphosphate hydrolases"/>
    <property type="match status" value="1"/>
</dbReference>
<dbReference type="GO" id="GO:0006302">
    <property type="term" value="P:double-strand break repair"/>
    <property type="evidence" value="ECO:0007669"/>
    <property type="project" value="TreeGrafter"/>
</dbReference>
<dbReference type="PROSITE" id="PS00618">
    <property type="entry name" value="RECF_2"/>
    <property type="match status" value="1"/>
</dbReference>
<dbReference type="GO" id="GO:0000731">
    <property type="term" value="P:DNA synthesis involved in DNA repair"/>
    <property type="evidence" value="ECO:0007669"/>
    <property type="project" value="TreeGrafter"/>
</dbReference>
<dbReference type="InterPro" id="IPR018078">
    <property type="entry name" value="DNA-binding_RecF_CS"/>
</dbReference>
<dbReference type="InterPro" id="IPR001238">
    <property type="entry name" value="DNA-binding_RecF"/>
</dbReference>
<sequence>MTTSVGPHRDDLRFFSDAMDLKKFGSQGQQRTAVLSLKLSELEFIKSEVGEYPVLLLDDVLSELDESRRANLLQFIHKRIQTFITTTDIHDFKDLKSVQFISCE</sequence>
<dbReference type="GO" id="GO:0006260">
    <property type="term" value="P:DNA replication"/>
    <property type="evidence" value="ECO:0007669"/>
    <property type="project" value="UniProtKB-KW"/>
</dbReference>
<feature type="non-terminal residue" evidence="6">
    <location>
        <position position="1"/>
    </location>
</feature>
<dbReference type="PANTHER" id="PTHR32182">
    <property type="entry name" value="DNA REPLICATION AND REPAIR PROTEIN RECF"/>
    <property type="match status" value="1"/>
</dbReference>
<dbReference type="PANTHER" id="PTHR32182:SF0">
    <property type="entry name" value="DNA REPLICATION AND REPAIR PROTEIN RECF"/>
    <property type="match status" value="1"/>
</dbReference>
<evidence type="ECO:0000256" key="4">
    <source>
        <dbReference type="ARBA" id="ARBA00022840"/>
    </source>
</evidence>
<dbReference type="InterPro" id="IPR027417">
    <property type="entry name" value="P-loop_NTPase"/>
</dbReference>
<keyword evidence="2" id="KW-0235">DNA replication</keyword>
<evidence type="ECO:0000256" key="5">
    <source>
        <dbReference type="ARBA" id="ARBA00023125"/>
    </source>
</evidence>
<name>W1YPF6_9ZZZZ</name>
<feature type="non-terminal residue" evidence="6">
    <location>
        <position position="104"/>
    </location>
</feature>